<dbReference type="InterPro" id="IPR025457">
    <property type="entry name" value="DUF4277"/>
</dbReference>
<feature type="domain" description="DUF4277" evidence="2">
    <location>
        <begin position="116"/>
        <end position="201"/>
    </location>
</feature>
<keyword evidence="1" id="KW-0812">Transmembrane</keyword>
<sequence length="635" mass="72588">MNFATKLTRTRIKIWIIWLAVLIIALLSPFAGIETQTLSTLLPGIVTHHEEDGALFPWRVRRRRWKKWALRRYRAWQKSYRQAKQTAMLAKLALKGMLPIAWVVEHLTVRQHRYQIGAIPVLYALLETLEVRRIINRYCPTQGDVDHGAVSLVLVINRLTFPLPLYRVADWVGQTVLTAALGVPAAKFNDDRLERTLDALEPHLEAIWIEIVTVALRKADVDLSVIFYDLTAFAVHGRYADSKLIDFGFAHNTPNDKRKFKLSLNTLADGNLPGLYRLWSGRTADQATVQSNMQNLAQWLKDHGQDLDQTLVVGDRAMMNAEIAVTYDRVGLRHLTGLKAHQKEHRALLKTWNDEQFEACPIVPEPDPRYWGRGCTVTFTHEGHTVTHKGLVVVSGPLRDQFRLARKTQLQELDKELAQVRNDIGQPRLRTIKAIKRRVNARLRASKTGHLMDTTVYQTPTGQVNITWQINKSLLAQEERLDGRYLLVTNDWSLSHQEIFRLYREKDGGEKRFLISKSDLKVTPIYLHKDRRIAAMLMLNMVALLAYSILERQTRQQGLQLTTRQIIQQLQNLTLIETHFIDGSLMRRLTPISPECFAILQLVAAALETLVEDVSPTPGLTLSLPPPLRLPTSHS</sequence>
<accession>A0A8J6NLH2</accession>
<dbReference type="NCBIfam" id="NF033559">
    <property type="entry name" value="transpos_IS1634"/>
    <property type="match status" value="1"/>
</dbReference>
<dbReference type="InterPro" id="IPR047654">
    <property type="entry name" value="IS1634_transpos"/>
</dbReference>
<keyword evidence="1" id="KW-1133">Transmembrane helix</keyword>
<evidence type="ECO:0000256" key="1">
    <source>
        <dbReference type="SAM" id="Phobius"/>
    </source>
</evidence>
<dbReference type="PANTHER" id="PTHR34614:SF2">
    <property type="entry name" value="TRANSPOSASE IS4-LIKE DOMAIN-CONTAINING PROTEIN"/>
    <property type="match status" value="1"/>
</dbReference>
<dbReference type="PANTHER" id="PTHR34614">
    <property type="match status" value="1"/>
</dbReference>
<comment type="caution">
    <text evidence="3">The sequence shown here is derived from an EMBL/GenBank/DDBJ whole genome shotgun (WGS) entry which is preliminary data.</text>
</comment>
<evidence type="ECO:0000259" key="2">
    <source>
        <dbReference type="Pfam" id="PF14104"/>
    </source>
</evidence>
<feature type="transmembrane region" description="Helical" evidence="1">
    <location>
        <begin position="12"/>
        <end position="33"/>
    </location>
</feature>
<dbReference type="AlphaFoldDB" id="A0A8J6NLH2"/>
<proteinExistence type="predicted"/>
<evidence type="ECO:0000313" key="4">
    <source>
        <dbReference type="Proteomes" id="UP000614469"/>
    </source>
</evidence>
<dbReference type="Proteomes" id="UP000614469">
    <property type="component" value="Unassembled WGS sequence"/>
</dbReference>
<dbReference type="Pfam" id="PF14104">
    <property type="entry name" value="DUF4277"/>
    <property type="match status" value="1"/>
</dbReference>
<keyword evidence="1" id="KW-0472">Membrane</keyword>
<organism evidence="3 4">
    <name type="scientific">Candidatus Desulfolinea nitratireducens</name>
    <dbReference type="NCBI Taxonomy" id="2841698"/>
    <lineage>
        <taxon>Bacteria</taxon>
        <taxon>Bacillati</taxon>
        <taxon>Chloroflexota</taxon>
        <taxon>Anaerolineae</taxon>
        <taxon>Anaerolineales</taxon>
        <taxon>Anaerolineales incertae sedis</taxon>
        <taxon>Candidatus Desulfolinea</taxon>
    </lineage>
</organism>
<dbReference type="EMBL" id="JACNJN010000110">
    <property type="protein sequence ID" value="MBC8335433.1"/>
    <property type="molecule type" value="Genomic_DNA"/>
</dbReference>
<name>A0A8J6NLH2_9CHLR</name>
<gene>
    <name evidence="3" type="ORF">H8E29_09225</name>
</gene>
<evidence type="ECO:0000313" key="3">
    <source>
        <dbReference type="EMBL" id="MBC8335433.1"/>
    </source>
</evidence>
<reference evidence="3 4" key="1">
    <citation type="submission" date="2020-08" db="EMBL/GenBank/DDBJ databases">
        <title>Bridging the membrane lipid divide: bacteria of the FCB group superphylum have the potential to synthesize archaeal ether lipids.</title>
        <authorList>
            <person name="Villanueva L."/>
            <person name="Von Meijenfeldt F.A.B."/>
            <person name="Westbye A.B."/>
            <person name="Yadav S."/>
            <person name="Hopmans E.C."/>
            <person name="Dutilh B.E."/>
            <person name="Sinninghe Damste J.S."/>
        </authorList>
    </citation>
    <scope>NUCLEOTIDE SEQUENCE [LARGE SCALE GENOMIC DNA]</scope>
    <source>
        <strain evidence="3">NIOZ-UU36</strain>
    </source>
</reference>
<protein>
    <submittedName>
        <fullName evidence="3">IS1634 family transposase</fullName>
    </submittedName>
</protein>